<comment type="caution">
    <text evidence="2">The sequence shown here is derived from an EMBL/GenBank/DDBJ whole genome shotgun (WGS) entry which is preliminary data.</text>
</comment>
<organism evidence="2">
    <name type="scientific">marine sediment metagenome</name>
    <dbReference type="NCBI Taxonomy" id="412755"/>
    <lineage>
        <taxon>unclassified sequences</taxon>
        <taxon>metagenomes</taxon>
        <taxon>ecological metagenomes</taxon>
    </lineage>
</organism>
<feature type="transmembrane region" description="Helical" evidence="1">
    <location>
        <begin position="6"/>
        <end position="28"/>
    </location>
</feature>
<dbReference type="AlphaFoldDB" id="A0A0F9UXS8"/>
<accession>A0A0F9UXS8</accession>
<keyword evidence="1" id="KW-0472">Membrane</keyword>
<proteinExistence type="predicted"/>
<sequence length="151" mass="16562">MLKKTIYALISAAIIMFIFAMPSGCTVVKQADGRFKVGVTPETHQTISDAGEAATGTLGLLSTLFPALIPIAAAAGVGTATWKKMRTTVTKNREPLEMLVKILEKIKKNDKTTWTKIKKEIRNENPGIPIKTTIEELVNEFEHQHKLATLS</sequence>
<evidence type="ECO:0000313" key="2">
    <source>
        <dbReference type="EMBL" id="KKN66041.1"/>
    </source>
</evidence>
<reference evidence="2" key="1">
    <citation type="journal article" date="2015" name="Nature">
        <title>Complex archaea that bridge the gap between prokaryotes and eukaryotes.</title>
        <authorList>
            <person name="Spang A."/>
            <person name="Saw J.H."/>
            <person name="Jorgensen S.L."/>
            <person name="Zaremba-Niedzwiedzka K."/>
            <person name="Martijn J."/>
            <person name="Lind A.E."/>
            <person name="van Eijk R."/>
            <person name="Schleper C."/>
            <person name="Guy L."/>
            <person name="Ettema T.J."/>
        </authorList>
    </citation>
    <scope>NUCLEOTIDE SEQUENCE</scope>
</reference>
<keyword evidence="1" id="KW-1133">Transmembrane helix</keyword>
<evidence type="ECO:0000256" key="1">
    <source>
        <dbReference type="SAM" id="Phobius"/>
    </source>
</evidence>
<protein>
    <submittedName>
        <fullName evidence="2">Uncharacterized protein</fullName>
    </submittedName>
</protein>
<gene>
    <name evidence="2" type="ORF">LCGC14_0475190</name>
</gene>
<dbReference type="EMBL" id="LAZR01000511">
    <property type="protein sequence ID" value="KKN66041.1"/>
    <property type="molecule type" value="Genomic_DNA"/>
</dbReference>
<keyword evidence="1" id="KW-0812">Transmembrane</keyword>
<name>A0A0F9UXS8_9ZZZZ</name>